<evidence type="ECO:0000256" key="3">
    <source>
        <dbReference type="ARBA" id="ARBA00022691"/>
    </source>
</evidence>
<feature type="binding site" evidence="5">
    <location>
        <begin position="121"/>
        <end position="125"/>
    </location>
    <ligand>
        <name>S-adenosyl-L-methionine</name>
        <dbReference type="ChEBI" id="CHEBI:59789"/>
    </ligand>
</feature>
<dbReference type="PANTHER" id="PTHR18895">
    <property type="entry name" value="HEMK METHYLTRANSFERASE"/>
    <property type="match status" value="1"/>
</dbReference>
<comment type="similarity">
    <text evidence="5">Belongs to the protein N5-glutamine methyltransferase family. PrmC subfamily.</text>
</comment>
<dbReference type="NCBIfam" id="TIGR03534">
    <property type="entry name" value="RF_mod_PrmC"/>
    <property type="match status" value="1"/>
</dbReference>
<dbReference type="GO" id="GO:0003676">
    <property type="term" value="F:nucleic acid binding"/>
    <property type="evidence" value="ECO:0007669"/>
    <property type="project" value="InterPro"/>
</dbReference>
<evidence type="ECO:0000259" key="7">
    <source>
        <dbReference type="Pfam" id="PF17827"/>
    </source>
</evidence>
<dbReference type="SUPFAM" id="SSF53335">
    <property type="entry name" value="S-adenosyl-L-methionine-dependent methyltransferases"/>
    <property type="match status" value="1"/>
</dbReference>
<proteinExistence type="inferred from homology"/>
<name>A0A9D2A942_9LACO</name>
<dbReference type="Pfam" id="PF05175">
    <property type="entry name" value="MTS"/>
    <property type="match status" value="1"/>
</dbReference>
<evidence type="ECO:0000259" key="6">
    <source>
        <dbReference type="Pfam" id="PF05175"/>
    </source>
</evidence>
<sequence length="282" mass="32028">MNRTFFQAQKWAFSFIKDNPELDESGVTMLLCGQMNWSQTDLLLNLRQPISDSEWQKFKANVEQYQAGWPVQYILGKAEFFGLTLKVTPDILIPRLETEELVEWILTDFSQMQGLNVLDIGTGSGAIGLALKHEQPTWKVTLADLSGKALSIARENALKLNLNVDTIESDLFEKIKQPYDIIVSNPPYIAEDEKQFMDQSVLEHEPQMALFAAQNGLAIYQRIALECQQNIKANSVIYLEIGFNQGQKVSQIFHQAFPHAEITVKKDIAGHDRMVRIKLKKG</sequence>
<evidence type="ECO:0000256" key="2">
    <source>
        <dbReference type="ARBA" id="ARBA00022679"/>
    </source>
</evidence>
<feature type="binding site" evidence="5">
    <location>
        <position position="185"/>
    </location>
    <ligand>
        <name>S-adenosyl-L-methionine</name>
        <dbReference type="ChEBI" id="CHEBI:59789"/>
    </ligand>
</feature>
<gene>
    <name evidence="5 8" type="primary">prmC</name>
    <name evidence="8" type="ORF">H9861_01280</name>
</gene>
<dbReference type="PANTHER" id="PTHR18895:SF74">
    <property type="entry name" value="MTRF1L RELEASE FACTOR GLUTAMINE METHYLTRANSFERASE"/>
    <property type="match status" value="1"/>
</dbReference>
<dbReference type="CDD" id="cd02440">
    <property type="entry name" value="AdoMet_MTases"/>
    <property type="match status" value="1"/>
</dbReference>
<dbReference type="Gene3D" id="3.40.50.150">
    <property type="entry name" value="Vaccinia Virus protein VP39"/>
    <property type="match status" value="1"/>
</dbReference>
<comment type="caution">
    <text evidence="5">Lacks conserved residue(s) required for the propagation of feature annotation.</text>
</comment>
<keyword evidence="3 5" id="KW-0949">S-adenosyl-L-methionine</keyword>
<evidence type="ECO:0000256" key="1">
    <source>
        <dbReference type="ARBA" id="ARBA00022603"/>
    </source>
</evidence>
<dbReference type="HAMAP" id="MF_02126">
    <property type="entry name" value="RF_methyltr_PrmC"/>
    <property type="match status" value="1"/>
</dbReference>
<dbReference type="Gene3D" id="1.10.8.10">
    <property type="entry name" value="DNA helicase RuvA subunit, C-terminal domain"/>
    <property type="match status" value="1"/>
</dbReference>
<feature type="binding site" evidence="5">
    <location>
        <position position="144"/>
    </location>
    <ligand>
        <name>S-adenosyl-L-methionine</name>
        <dbReference type="ChEBI" id="CHEBI:59789"/>
    </ligand>
</feature>
<dbReference type="GO" id="GO:0102559">
    <property type="term" value="F:peptide chain release factor N(5)-glutamine methyltransferase activity"/>
    <property type="evidence" value="ECO:0007669"/>
    <property type="project" value="UniProtKB-EC"/>
</dbReference>
<dbReference type="InterPro" id="IPR019874">
    <property type="entry name" value="RF_methyltr_PrmC"/>
</dbReference>
<protein>
    <recommendedName>
        <fullName evidence="5">Release factor glutamine methyltransferase</fullName>
        <shortName evidence="5">RF MTase</shortName>
        <ecNumber evidence="5">2.1.1.297</ecNumber>
    </recommendedName>
    <alternativeName>
        <fullName evidence="5">N5-glutamine methyltransferase PrmC</fullName>
    </alternativeName>
    <alternativeName>
        <fullName evidence="5">Protein-(glutamine-N5) MTase PrmC</fullName>
    </alternativeName>
    <alternativeName>
        <fullName evidence="5">Protein-glutamine N-methyltransferase PrmC</fullName>
    </alternativeName>
</protein>
<comment type="function">
    <text evidence="5">Methylates the class 1 translation termination release factors RF1/PrfA and RF2/PrfB on the glutamine residue of the universally conserved GGQ motif.</text>
</comment>
<dbReference type="PROSITE" id="PS00092">
    <property type="entry name" value="N6_MTASE"/>
    <property type="match status" value="1"/>
</dbReference>
<evidence type="ECO:0000313" key="8">
    <source>
        <dbReference type="EMBL" id="HIX01373.1"/>
    </source>
</evidence>
<evidence type="ECO:0000256" key="4">
    <source>
        <dbReference type="ARBA" id="ARBA00048391"/>
    </source>
</evidence>
<dbReference type="InterPro" id="IPR050320">
    <property type="entry name" value="N5-glutamine_MTase"/>
</dbReference>
<dbReference type="Pfam" id="PF17827">
    <property type="entry name" value="PrmC_N"/>
    <property type="match status" value="1"/>
</dbReference>
<organism evidence="8 9">
    <name type="scientific">Candidatus Ligilactobacillus excrementigallinarum</name>
    <dbReference type="NCBI Taxonomy" id="2838641"/>
    <lineage>
        <taxon>Bacteria</taxon>
        <taxon>Bacillati</taxon>
        <taxon>Bacillota</taxon>
        <taxon>Bacilli</taxon>
        <taxon>Lactobacillales</taxon>
        <taxon>Lactobacillaceae</taxon>
        <taxon>Ligilactobacillus</taxon>
    </lineage>
</organism>
<evidence type="ECO:0000256" key="5">
    <source>
        <dbReference type="HAMAP-Rule" id="MF_02126"/>
    </source>
</evidence>
<feature type="domain" description="Methyltransferase small" evidence="6">
    <location>
        <begin position="106"/>
        <end position="194"/>
    </location>
</feature>
<dbReference type="EMBL" id="DXFP01000009">
    <property type="protein sequence ID" value="HIX01373.1"/>
    <property type="molecule type" value="Genomic_DNA"/>
</dbReference>
<dbReference type="InterPro" id="IPR004556">
    <property type="entry name" value="HemK-like"/>
</dbReference>
<dbReference type="Proteomes" id="UP000823963">
    <property type="component" value="Unassembled WGS sequence"/>
</dbReference>
<dbReference type="NCBIfam" id="TIGR00536">
    <property type="entry name" value="hemK_fam"/>
    <property type="match status" value="1"/>
</dbReference>
<dbReference type="InterPro" id="IPR002052">
    <property type="entry name" value="DNA_methylase_N6_adenine_CS"/>
</dbReference>
<dbReference type="InterPro" id="IPR040758">
    <property type="entry name" value="PrmC_N"/>
</dbReference>
<dbReference type="InterPro" id="IPR007848">
    <property type="entry name" value="Small_mtfrase_dom"/>
</dbReference>
<keyword evidence="2 5" id="KW-0808">Transferase</keyword>
<reference evidence="8" key="1">
    <citation type="journal article" date="2021" name="PeerJ">
        <title>Extensive microbial diversity within the chicken gut microbiome revealed by metagenomics and culture.</title>
        <authorList>
            <person name="Gilroy R."/>
            <person name="Ravi A."/>
            <person name="Getino M."/>
            <person name="Pursley I."/>
            <person name="Horton D.L."/>
            <person name="Alikhan N.F."/>
            <person name="Baker D."/>
            <person name="Gharbi K."/>
            <person name="Hall N."/>
            <person name="Watson M."/>
            <person name="Adriaenssens E.M."/>
            <person name="Foster-Nyarko E."/>
            <person name="Jarju S."/>
            <person name="Secka A."/>
            <person name="Antonio M."/>
            <person name="Oren A."/>
            <person name="Chaudhuri R.R."/>
            <person name="La Ragione R."/>
            <person name="Hildebrand F."/>
            <person name="Pallen M.J."/>
        </authorList>
    </citation>
    <scope>NUCLEOTIDE SEQUENCE</scope>
    <source>
        <strain evidence="8">6627</strain>
    </source>
</reference>
<dbReference type="AlphaFoldDB" id="A0A9D2A942"/>
<reference evidence="8" key="2">
    <citation type="submission" date="2021-04" db="EMBL/GenBank/DDBJ databases">
        <authorList>
            <person name="Gilroy R."/>
        </authorList>
    </citation>
    <scope>NUCLEOTIDE SEQUENCE</scope>
    <source>
        <strain evidence="8">6627</strain>
    </source>
</reference>
<feature type="domain" description="Release factor glutamine methyltransferase N-terminal" evidence="7">
    <location>
        <begin position="7"/>
        <end position="76"/>
    </location>
</feature>
<evidence type="ECO:0000313" key="9">
    <source>
        <dbReference type="Proteomes" id="UP000823963"/>
    </source>
</evidence>
<comment type="caution">
    <text evidence="8">The sequence shown here is derived from an EMBL/GenBank/DDBJ whole genome shotgun (WGS) entry which is preliminary data.</text>
</comment>
<dbReference type="EC" id="2.1.1.297" evidence="5"/>
<keyword evidence="1 5" id="KW-0489">Methyltransferase</keyword>
<feature type="binding site" evidence="5">
    <location>
        <begin position="185"/>
        <end position="188"/>
    </location>
    <ligand>
        <name>substrate</name>
    </ligand>
</feature>
<dbReference type="GO" id="GO:0032259">
    <property type="term" value="P:methylation"/>
    <property type="evidence" value="ECO:0007669"/>
    <property type="project" value="UniProtKB-KW"/>
</dbReference>
<accession>A0A9D2A942</accession>
<comment type="catalytic activity">
    <reaction evidence="4 5">
        <text>L-glutaminyl-[peptide chain release factor] + S-adenosyl-L-methionine = N(5)-methyl-L-glutaminyl-[peptide chain release factor] + S-adenosyl-L-homocysteine + H(+)</text>
        <dbReference type="Rhea" id="RHEA:42896"/>
        <dbReference type="Rhea" id="RHEA-COMP:10271"/>
        <dbReference type="Rhea" id="RHEA-COMP:10272"/>
        <dbReference type="ChEBI" id="CHEBI:15378"/>
        <dbReference type="ChEBI" id="CHEBI:30011"/>
        <dbReference type="ChEBI" id="CHEBI:57856"/>
        <dbReference type="ChEBI" id="CHEBI:59789"/>
        <dbReference type="ChEBI" id="CHEBI:61891"/>
        <dbReference type="EC" id="2.1.1.297"/>
    </reaction>
</comment>
<dbReference type="InterPro" id="IPR029063">
    <property type="entry name" value="SAM-dependent_MTases_sf"/>
</dbReference>